<comment type="caution">
    <text evidence="1">The sequence shown here is derived from an EMBL/GenBank/DDBJ whole genome shotgun (WGS) entry which is preliminary data.</text>
</comment>
<dbReference type="Pfam" id="PF08734">
    <property type="entry name" value="GYD"/>
    <property type="match status" value="1"/>
</dbReference>
<evidence type="ECO:0000313" key="1">
    <source>
        <dbReference type="EMBL" id="MBR0794981.1"/>
    </source>
</evidence>
<name>A0ABS5FDW5_9BRAD</name>
<protein>
    <submittedName>
        <fullName evidence="1">GYD domain-containing protein</fullName>
    </submittedName>
</protein>
<keyword evidence="2" id="KW-1185">Reference proteome</keyword>
<accession>A0ABS5FDW5</accession>
<dbReference type="InterPro" id="IPR014845">
    <property type="entry name" value="GYD/TTHA1554"/>
</dbReference>
<proteinExistence type="predicted"/>
<dbReference type="Proteomes" id="UP001315278">
    <property type="component" value="Unassembled WGS sequence"/>
</dbReference>
<dbReference type="RefSeq" id="WP_212492022.1">
    <property type="nucleotide sequence ID" value="NZ_JAFCJH010000004.1"/>
</dbReference>
<reference evidence="2" key="1">
    <citation type="journal article" date="2021" name="ISME J.">
        <title>Evolutionary origin and ecological implication of a unique nif island in free-living Bradyrhizobium lineages.</title>
        <authorList>
            <person name="Tao J."/>
        </authorList>
    </citation>
    <scope>NUCLEOTIDE SEQUENCE [LARGE SCALE GENOMIC DNA]</scope>
    <source>
        <strain evidence="2">SZCCT0434</strain>
    </source>
</reference>
<sequence>MTIYISQGRYTATAVRAMTTKPEDRSEAIAELLAAVGGRLIGWYLTLGRYDWLIIAEAPDERTLVSVVLAAAAGGSLSDITTTVALSAQDTVKAFGKAGELAMKFRSAGTDYYGVPVESAGEITTDPK</sequence>
<dbReference type="EMBL" id="JAFCJH010000004">
    <property type="protein sequence ID" value="MBR0794981.1"/>
    <property type="molecule type" value="Genomic_DNA"/>
</dbReference>
<organism evidence="1 2">
    <name type="scientific">Bradyrhizobium jicamae</name>
    <dbReference type="NCBI Taxonomy" id="280332"/>
    <lineage>
        <taxon>Bacteria</taxon>
        <taxon>Pseudomonadati</taxon>
        <taxon>Pseudomonadota</taxon>
        <taxon>Alphaproteobacteria</taxon>
        <taxon>Hyphomicrobiales</taxon>
        <taxon>Nitrobacteraceae</taxon>
        <taxon>Bradyrhizobium</taxon>
    </lineage>
</organism>
<evidence type="ECO:0000313" key="2">
    <source>
        <dbReference type="Proteomes" id="UP001315278"/>
    </source>
</evidence>
<gene>
    <name evidence="1" type="ORF">JQ615_06240</name>
</gene>